<keyword evidence="4" id="KW-1185">Reference proteome</keyword>
<organism evidence="3 4">
    <name type="scientific">Saponaria officinalis</name>
    <name type="common">Common soapwort</name>
    <name type="synonym">Lychnis saponaria</name>
    <dbReference type="NCBI Taxonomy" id="3572"/>
    <lineage>
        <taxon>Eukaryota</taxon>
        <taxon>Viridiplantae</taxon>
        <taxon>Streptophyta</taxon>
        <taxon>Embryophyta</taxon>
        <taxon>Tracheophyta</taxon>
        <taxon>Spermatophyta</taxon>
        <taxon>Magnoliopsida</taxon>
        <taxon>eudicotyledons</taxon>
        <taxon>Gunneridae</taxon>
        <taxon>Pentapetalae</taxon>
        <taxon>Caryophyllales</taxon>
        <taxon>Caryophyllaceae</taxon>
        <taxon>Caryophylleae</taxon>
        <taxon>Saponaria</taxon>
    </lineage>
</organism>
<feature type="domain" description="FHA" evidence="2">
    <location>
        <begin position="114"/>
        <end position="165"/>
    </location>
</feature>
<dbReference type="EMBL" id="JBDFQZ010000003">
    <property type="protein sequence ID" value="KAK9742046.1"/>
    <property type="molecule type" value="Genomic_DNA"/>
</dbReference>
<feature type="compositionally biased region" description="Basic and acidic residues" evidence="1">
    <location>
        <begin position="317"/>
        <end position="328"/>
    </location>
</feature>
<evidence type="ECO:0000313" key="3">
    <source>
        <dbReference type="EMBL" id="KAK9742047.1"/>
    </source>
</evidence>
<feature type="compositionally biased region" description="Low complexity" evidence="1">
    <location>
        <begin position="55"/>
        <end position="66"/>
    </location>
</feature>
<feature type="region of interest" description="Disordered" evidence="1">
    <location>
        <begin position="53"/>
        <end position="82"/>
    </location>
</feature>
<evidence type="ECO:0000313" key="4">
    <source>
        <dbReference type="Proteomes" id="UP001443914"/>
    </source>
</evidence>
<dbReference type="InterPro" id="IPR008984">
    <property type="entry name" value="SMAD_FHA_dom_sf"/>
</dbReference>
<evidence type="ECO:0000259" key="2">
    <source>
        <dbReference type="PROSITE" id="PS50006"/>
    </source>
</evidence>
<dbReference type="InterPro" id="IPR050923">
    <property type="entry name" value="Cell_Proc_Reg/RNA_Proc"/>
</dbReference>
<dbReference type="CDD" id="cd22674">
    <property type="entry name" value="FHA_PPP1R8"/>
    <property type="match status" value="1"/>
</dbReference>
<dbReference type="AlphaFoldDB" id="A0AAW1MAT2"/>
<proteinExistence type="predicted"/>
<feature type="compositionally biased region" description="Low complexity" evidence="1">
    <location>
        <begin position="370"/>
        <end position="379"/>
    </location>
</feature>
<feature type="compositionally biased region" description="Low complexity" evidence="1">
    <location>
        <begin position="388"/>
        <end position="407"/>
    </location>
</feature>
<dbReference type="EMBL" id="JBDFQZ010000003">
    <property type="protein sequence ID" value="KAK9742048.1"/>
    <property type="molecule type" value="Genomic_DNA"/>
</dbReference>
<sequence length="416" mass="44511">MYGRAGGLDRFKKAQALEPFSVSKTTPKQPHPSSHPFSSSSFVARVSTLPPPHTLALDSSSSDASAPQLTQLGGGQSTWQPPDWAIEPRSGVFYLEVLKDGIVLDRINLHKRKHIFGRQFHTCDFVLDHQSVSRQHAAVVPHKNGSVYVVDLGSAHGTFVANERLTKDSPVELEVGQSLRFAASTRTYVLRKNEAALFSRTLSLAEINLPPPPDPSDEEALVAYNTLLNRYGITKSDLSGSAISVAESGGKDDNRPAKRMRKTRVAFRDQVGGELIEVVGVSDGADVETEPGPLGLKEGSLVGKYESLVQSTVIPKGQEHSSVKEDNVSPKGVTDKLQQVLNKVKNPNNSKSGIYDDLYGESSVKVGSSWAYSSGSSVGREPPTANNTVAKAVGSSSTASGSNNSVGVDDDDLFGD</sequence>
<comment type="caution">
    <text evidence="3">The sequence shown here is derived from an EMBL/GenBank/DDBJ whole genome shotgun (WGS) entry which is preliminary data.</text>
</comment>
<protein>
    <recommendedName>
        <fullName evidence="2">FHA domain-containing protein</fullName>
    </recommendedName>
</protein>
<dbReference type="Proteomes" id="UP001443914">
    <property type="component" value="Unassembled WGS sequence"/>
</dbReference>
<dbReference type="SMART" id="SM00240">
    <property type="entry name" value="FHA"/>
    <property type="match status" value="1"/>
</dbReference>
<dbReference type="EMBL" id="JBDFQZ010000003">
    <property type="protein sequence ID" value="KAK9742045.1"/>
    <property type="molecule type" value="Genomic_DNA"/>
</dbReference>
<dbReference type="InterPro" id="IPR000253">
    <property type="entry name" value="FHA_dom"/>
</dbReference>
<reference evidence="3 4" key="1">
    <citation type="submission" date="2024-03" db="EMBL/GenBank/DDBJ databases">
        <title>WGS assembly of Saponaria officinalis var. Norfolk2.</title>
        <authorList>
            <person name="Jenkins J."/>
            <person name="Shu S."/>
            <person name="Grimwood J."/>
            <person name="Barry K."/>
            <person name="Goodstein D."/>
            <person name="Schmutz J."/>
            <person name="Leebens-Mack J."/>
            <person name="Osbourn A."/>
        </authorList>
    </citation>
    <scope>NUCLEOTIDE SEQUENCE [LARGE SCALE GENOMIC DNA]</scope>
    <source>
        <strain evidence="4">cv. Norfolk2</strain>
        <strain evidence="3">JIC</strain>
        <tissue evidence="3">Leaf</tissue>
    </source>
</reference>
<gene>
    <name evidence="3" type="ORF">RND81_03G145000</name>
</gene>
<dbReference type="Pfam" id="PF00498">
    <property type="entry name" value="FHA"/>
    <property type="match status" value="1"/>
</dbReference>
<dbReference type="EMBL" id="JBDFQZ010000003">
    <property type="protein sequence ID" value="KAK9742044.1"/>
    <property type="molecule type" value="Genomic_DNA"/>
</dbReference>
<dbReference type="PANTHER" id="PTHR23308">
    <property type="entry name" value="NUCLEAR INHIBITOR OF PROTEIN PHOSPHATASE-1"/>
    <property type="match status" value="1"/>
</dbReference>
<dbReference type="FunFam" id="2.60.200.20:FF:000019">
    <property type="entry name" value="Nuclear inhibitor of protein phosphatase"/>
    <property type="match status" value="1"/>
</dbReference>
<feature type="region of interest" description="Disordered" evidence="1">
    <location>
        <begin position="19"/>
        <end position="39"/>
    </location>
</feature>
<dbReference type="SUPFAM" id="SSF49879">
    <property type="entry name" value="SMAD/FHA domain"/>
    <property type="match status" value="1"/>
</dbReference>
<dbReference type="Gene3D" id="2.60.200.20">
    <property type="match status" value="1"/>
</dbReference>
<dbReference type="EMBL" id="JBDFQZ010000003">
    <property type="protein sequence ID" value="KAK9742047.1"/>
    <property type="molecule type" value="Genomic_DNA"/>
</dbReference>
<feature type="region of interest" description="Disordered" evidence="1">
    <location>
        <begin position="370"/>
        <end position="416"/>
    </location>
</feature>
<evidence type="ECO:0000256" key="1">
    <source>
        <dbReference type="SAM" id="MobiDB-lite"/>
    </source>
</evidence>
<dbReference type="PROSITE" id="PS50006">
    <property type="entry name" value="FHA_DOMAIN"/>
    <property type="match status" value="1"/>
</dbReference>
<accession>A0AAW1MAT2</accession>
<feature type="region of interest" description="Disordered" evidence="1">
    <location>
        <begin position="313"/>
        <end position="333"/>
    </location>
</feature>
<name>A0AAW1MAT2_SAPOF</name>